<dbReference type="Proteomes" id="UP001063368">
    <property type="component" value="Chromosome"/>
</dbReference>
<feature type="domain" description="GP-PDE" evidence="1">
    <location>
        <begin position="67"/>
        <end position="298"/>
    </location>
</feature>
<protein>
    <submittedName>
        <fullName evidence="2">Glycerophosphodiester phosphodiesterase family protein</fullName>
    </submittedName>
</protein>
<keyword evidence="3" id="KW-1185">Reference proteome</keyword>
<dbReference type="InterPro" id="IPR030395">
    <property type="entry name" value="GP_PDE_dom"/>
</dbReference>
<evidence type="ECO:0000313" key="3">
    <source>
        <dbReference type="Proteomes" id="UP001063368"/>
    </source>
</evidence>
<dbReference type="EMBL" id="CP106856">
    <property type="protein sequence ID" value="UYB37040.1"/>
    <property type="molecule type" value="Genomic_DNA"/>
</dbReference>
<dbReference type="SUPFAM" id="SSF51695">
    <property type="entry name" value="PLC-like phosphodiesterases"/>
    <property type="match status" value="1"/>
</dbReference>
<accession>A0ABY6FUY2</accession>
<gene>
    <name evidence="2" type="ORF">N9A08_05125</name>
</gene>
<dbReference type="PANTHER" id="PTHR46211:SF1">
    <property type="entry name" value="GLYCEROPHOSPHODIESTER PHOSPHODIESTERASE, CYTOPLASMIC"/>
    <property type="match status" value="1"/>
</dbReference>
<dbReference type="PANTHER" id="PTHR46211">
    <property type="entry name" value="GLYCEROPHOSPHORYL DIESTER PHOSPHODIESTERASE"/>
    <property type="match status" value="1"/>
</dbReference>
<dbReference type="PROSITE" id="PS51704">
    <property type="entry name" value="GP_PDE"/>
    <property type="match status" value="1"/>
</dbReference>
<dbReference type="InterPro" id="IPR006311">
    <property type="entry name" value="TAT_signal"/>
</dbReference>
<dbReference type="InterPro" id="IPR017946">
    <property type="entry name" value="PLC-like_Pdiesterase_TIM-brl"/>
</dbReference>
<evidence type="ECO:0000259" key="1">
    <source>
        <dbReference type="PROSITE" id="PS51704"/>
    </source>
</evidence>
<dbReference type="Pfam" id="PF03009">
    <property type="entry name" value="GDPD"/>
    <property type="match status" value="1"/>
</dbReference>
<dbReference type="RefSeq" id="WP_263128606.1">
    <property type="nucleotide sequence ID" value="NZ_CP106856.1"/>
</dbReference>
<reference evidence="2" key="1">
    <citation type="submission" date="2022-09" db="EMBL/GenBank/DDBJ databases">
        <authorList>
            <person name="Li D."/>
            <person name="Cheng J."/>
            <person name="Li Y."/>
        </authorList>
    </citation>
    <scope>NUCLEOTIDE SEQUENCE</scope>
    <source>
        <strain evidence="2">DL</strain>
    </source>
</reference>
<dbReference type="PROSITE" id="PS51318">
    <property type="entry name" value="TAT"/>
    <property type="match status" value="1"/>
</dbReference>
<dbReference type="Gene3D" id="3.20.20.190">
    <property type="entry name" value="Phosphatidylinositol (PI) phosphodiesterase"/>
    <property type="match status" value="1"/>
</dbReference>
<sequence length="496" mass="53803">MNRADFPGKGTASGISRRQALGLGAAGIGAAGLVLAGCSGPGEDSDANAEEPAAATHTIESMLASAPFLIAHRGSWDNWPEHTMAAYLGAAEAGAMAIEISVCATSDGKLVCHHDLDSQRTTGRKLVIKDTTYAELSELRVDARQWLGPNAPMEKIPLLSDVLNALADSHVLFIEDKQGTNTTELLDLMDSYPNSREHLIWKQPAVAGQVEAATRRGYATWGYFTRDQLDQVPSLHEKFTYLGVHHSAGDDELASVVSLGKPVICWEVHTRELRDRLLSLGVAGLMCANLPYLARDESKENADRFADGLRAAGDLPWTVGLGWAFQPQIKPDSASLLMSEPANSSYRMGSMAPVQRDVFSIAFEMRWPETLPVDNSLHAGLAFGQDLDLPYRVLVPGDVGGYHLVIRPTGQMTLLLRHPGEAGGLRLGMVDTAAAVPGKWMSFRLDMAPDGIRYSRLDGEGWAGMSPDRRYRGGYFSLCRNYAEPTPVEFRAVKVS</sequence>
<organism evidence="2 3">
    <name type="scientific">Arthrobacter koreensis</name>
    <dbReference type="NCBI Taxonomy" id="199136"/>
    <lineage>
        <taxon>Bacteria</taxon>
        <taxon>Bacillati</taxon>
        <taxon>Actinomycetota</taxon>
        <taxon>Actinomycetes</taxon>
        <taxon>Micrococcales</taxon>
        <taxon>Micrococcaceae</taxon>
        <taxon>Arthrobacter</taxon>
    </lineage>
</organism>
<proteinExistence type="predicted"/>
<evidence type="ECO:0000313" key="2">
    <source>
        <dbReference type="EMBL" id="UYB37040.1"/>
    </source>
</evidence>
<name>A0ABY6FUY2_9MICC</name>